<dbReference type="SUPFAM" id="SSF53474">
    <property type="entry name" value="alpha/beta-Hydrolases"/>
    <property type="match status" value="1"/>
</dbReference>
<dbReference type="STRING" id="308745.A0A0F8V354"/>
<dbReference type="PANTHER" id="PTHR42103:SF2">
    <property type="entry name" value="AB HYDROLASE-1 DOMAIN-CONTAINING PROTEIN"/>
    <property type="match status" value="1"/>
</dbReference>
<gene>
    <name evidence="2" type="ORF">ARAM_001074</name>
</gene>
<dbReference type="EMBL" id="JZBS01002735">
    <property type="protein sequence ID" value="KKK17441.1"/>
    <property type="molecule type" value="Genomic_DNA"/>
</dbReference>
<name>A0A0F8V354_9EURO</name>
<dbReference type="AlphaFoldDB" id="A0A0F8V354"/>
<evidence type="ECO:0000313" key="3">
    <source>
        <dbReference type="Proteomes" id="UP000034291"/>
    </source>
</evidence>
<accession>A0A0F8V354</accession>
<dbReference type="PANTHER" id="PTHR42103">
    <property type="entry name" value="ALPHA/BETA-HYDROLASES SUPERFAMILY PROTEIN"/>
    <property type="match status" value="1"/>
</dbReference>
<dbReference type="Proteomes" id="UP000034291">
    <property type="component" value="Unassembled WGS sequence"/>
</dbReference>
<organism evidence="2 3">
    <name type="scientific">Aspergillus rambellii</name>
    <dbReference type="NCBI Taxonomy" id="308745"/>
    <lineage>
        <taxon>Eukaryota</taxon>
        <taxon>Fungi</taxon>
        <taxon>Dikarya</taxon>
        <taxon>Ascomycota</taxon>
        <taxon>Pezizomycotina</taxon>
        <taxon>Eurotiomycetes</taxon>
        <taxon>Eurotiomycetidae</taxon>
        <taxon>Eurotiales</taxon>
        <taxon>Aspergillaceae</taxon>
        <taxon>Aspergillus</taxon>
        <taxon>Aspergillus subgen. Nidulantes</taxon>
    </lineage>
</organism>
<feature type="domain" description="AB hydrolase-1" evidence="1">
    <location>
        <begin position="58"/>
        <end position="319"/>
    </location>
</feature>
<sequence length="337" mass="37092">MPAFLPSHLYSFTIPSIYDGSQLDCRIYLPKQLVSPNAASEWRVQGAIVAHPYAPFGGCYDDPVVNFVGGELLDAGYIVGTFNFRGAGGSEGRTSWTARPELGDYASFYGFLLLYLNILKRRFTSVPGDGKTIESKGIHIVLGGYSYGSLVAQHLPAVSTVTDIFLESTTNTSVPTIFEMAKSVHAWTAEKIPTSSDPSPGLDASESIQRTKDALQSSATTISYLLISPVLPPVNFFLTLFSNLSLEVEQTTPGRRRQLLCPKPSYQLCVHRSLAIYGDEDTFTSAAKLRKWSGELKSVPHTRFHSVEIERAGHFWREDGVELQAREALRAWLCQGS</sequence>
<reference evidence="2 3" key="1">
    <citation type="submission" date="2015-02" db="EMBL/GenBank/DDBJ databases">
        <title>Draft Genome Sequences of Two Closely-Related Aflatoxigenic Aspergillus Species Obtained from the Cote d'Ivoire.</title>
        <authorList>
            <person name="Moore G.G."/>
            <person name="Beltz S.B."/>
            <person name="Mack B.M."/>
        </authorList>
    </citation>
    <scope>NUCLEOTIDE SEQUENCE [LARGE SCALE GENOMIC DNA]</scope>
    <source>
        <strain evidence="2 3">SRRC1468</strain>
    </source>
</reference>
<evidence type="ECO:0000259" key="1">
    <source>
        <dbReference type="Pfam" id="PF12697"/>
    </source>
</evidence>
<dbReference type="InterPro" id="IPR029058">
    <property type="entry name" value="AB_hydrolase_fold"/>
</dbReference>
<dbReference type="Pfam" id="PF12697">
    <property type="entry name" value="Abhydrolase_6"/>
    <property type="match status" value="1"/>
</dbReference>
<comment type="caution">
    <text evidence="2">The sequence shown here is derived from an EMBL/GenBank/DDBJ whole genome shotgun (WGS) entry which is preliminary data.</text>
</comment>
<protein>
    <recommendedName>
        <fullName evidence="1">AB hydrolase-1 domain-containing protein</fullName>
    </recommendedName>
</protein>
<proteinExistence type="predicted"/>
<evidence type="ECO:0000313" key="2">
    <source>
        <dbReference type="EMBL" id="KKK17441.1"/>
    </source>
</evidence>
<dbReference type="OrthoDB" id="10260961at2759"/>
<keyword evidence="3" id="KW-1185">Reference proteome</keyword>
<dbReference type="InterPro" id="IPR000073">
    <property type="entry name" value="AB_hydrolase_1"/>
</dbReference>
<dbReference type="Gene3D" id="3.40.50.1820">
    <property type="entry name" value="alpha/beta hydrolase"/>
    <property type="match status" value="1"/>
</dbReference>